<comment type="caution">
    <text evidence="7">The sequence shown here is derived from an EMBL/GenBank/DDBJ whole genome shotgun (WGS) entry which is preliminary data.</text>
</comment>
<comment type="catalytic activity">
    <reaction evidence="5">
        <text>uridine(32) in tRNA + S-adenosyl-L-methionine = 2'-O-methyluridine(32) in tRNA + S-adenosyl-L-homocysteine + H(+)</text>
        <dbReference type="Rhea" id="RHEA:42936"/>
        <dbReference type="Rhea" id="RHEA-COMP:10107"/>
        <dbReference type="Rhea" id="RHEA-COMP:10290"/>
        <dbReference type="ChEBI" id="CHEBI:15378"/>
        <dbReference type="ChEBI" id="CHEBI:57856"/>
        <dbReference type="ChEBI" id="CHEBI:59789"/>
        <dbReference type="ChEBI" id="CHEBI:65315"/>
        <dbReference type="ChEBI" id="CHEBI:74478"/>
        <dbReference type="EC" id="2.1.1.200"/>
    </reaction>
</comment>
<dbReference type="eggNOG" id="COG0565">
    <property type="taxonomic scope" value="Bacteria"/>
</dbReference>
<keyword evidence="5" id="KW-0819">tRNA processing</keyword>
<dbReference type="AlphaFoldDB" id="I2NJB1"/>
<dbReference type="InterPro" id="IPR001537">
    <property type="entry name" value="SpoU_MeTrfase"/>
</dbReference>
<dbReference type="EMBL" id="AJMU01000049">
    <property type="protein sequence ID" value="EIG25922.1"/>
    <property type="molecule type" value="Genomic_DNA"/>
</dbReference>
<dbReference type="PANTHER" id="PTHR42786:SF2">
    <property type="entry name" value="TRNA (CYTIDINE_URIDINE-2'-O-)-METHYLTRANSFERASE TRMJ"/>
    <property type="match status" value="1"/>
</dbReference>
<keyword evidence="4 5" id="KW-0949">S-adenosyl-L-methionine</keyword>
<dbReference type="Pfam" id="PF00588">
    <property type="entry name" value="SpoU_methylase"/>
    <property type="match status" value="1"/>
</dbReference>
<organism evidence="7 8">
    <name type="scientific">Haemophilus paraphrohaemolyticus HK411</name>
    <dbReference type="NCBI Taxonomy" id="1095743"/>
    <lineage>
        <taxon>Bacteria</taxon>
        <taxon>Pseudomonadati</taxon>
        <taxon>Pseudomonadota</taxon>
        <taxon>Gammaproteobacteria</taxon>
        <taxon>Pasteurellales</taxon>
        <taxon>Pasteurellaceae</taxon>
        <taxon>Haemophilus</taxon>
    </lineage>
</organism>
<dbReference type="PANTHER" id="PTHR42786">
    <property type="entry name" value="TRNA/RRNA METHYLTRANSFERASE"/>
    <property type="match status" value="1"/>
</dbReference>
<evidence type="ECO:0000256" key="4">
    <source>
        <dbReference type="ARBA" id="ARBA00022691"/>
    </source>
</evidence>
<comment type="catalytic activity">
    <reaction evidence="5">
        <text>cytidine(32) in tRNA + S-adenosyl-L-methionine = 2'-O-methylcytidine(32) in tRNA + S-adenosyl-L-homocysteine + H(+)</text>
        <dbReference type="Rhea" id="RHEA:42932"/>
        <dbReference type="Rhea" id="RHEA-COMP:10288"/>
        <dbReference type="Rhea" id="RHEA-COMP:10289"/>
        <dbReference type="ChEBI" id="CHEBI:15378"/>
        <dbReference type="ChEBI" id="CHEBI:57856"/>
        <dbReference type="ChEBI" id="CHEBI:59789"/>
        <dbReference type="ChEBI" id="CHEBI:74495"/>
        <dbReference type="ChEBI" id="CHEBI:82748"/>
        <dbReference type="EC" id="2.1.1.200"/>
    </reaction>
</comment>
<gene>
    <name evidence="5" type="primary">trmJ</name>
    <name evidence="7" type="ORF">HMPREF1054_0045</name>
</gene>
<dbReference type="FunFam" id="3.40.1280.10:FF:000006">
    <property type="entry name" value="Uncharacterized tRNA/rRNA methyltransferase HI_0380"/>
    <property type="match status" value="1"/>
</dbReference>
<dbReference type="GO" id="GO:0005829">
    <property type="term" value="C:cytosol"/>
    <property type="evidence" value="ECO:0007669"/>
    <property type="project" value="TreeGrafter"/>
</dbReference>
<comment type="function">
    <text evidence="5">Catalyzes the formation of 2'O-methylated cytidine (Cm32) or 2'O-methylated uridine (Um32) at position 32 in tRNA.</text>
</comment>
<evidence type="ECO:0000313" key="7">
    <source>
        <dbReference type="EMBL" id="EIG25922.1"/>
    </source>
</evidence>
<evidence type="ECO:0000313" key="8">
    <source>
        <dbReference type="Proteomes" id="UP000003345"/>
    </source>
</evidence>
<keyword evidence="2 5" id="KW-0489">Methyltransferase</keyword>
<sequence>MIELADIKNASNKTKMNILDQIQIILVETSLPANIGSAARAMKTMGISHLRLVAPKQPLDEDAFALSAGAKDLLENAQSFDSFDEAIADCQLVIGTSARLRHLQNSLIEPRTCGELVVKRAEQGKVALVFGRERVGLTNEELLKCHYHLNFPTNPEYGSLNLAMAVQLVAYEVRMAYLSHQQAVENSQNFAKNQPLAAVEKDYPNAEALEHFYQHTERLYKALGFIRNDAVMLKLRRLYQRAELESNELNLLRGMLTAVERSQKACN</sequence>
<dbReference type="GO" id="GO:0002128">
    <property type="term" value="P:tRNA nucleoside ribose methylation"/>
    <property type="evidence" value="ECO:0007669"/>
    <property type="project" value="TreeGrafter"/>
</dbReference>
<evidence type="ECO:0000259" key="6">
    <source>
        <dbReference type="Pfam" id="PF00588"/>
    </source>
</evidence>
<name>I2NJB1_9PAST</name>
<dbReference type="GO" id="GO:0003723">
    <property type="term" value="F:RNA binding"/>
    <property type="evidence" value="ECO:0007669"/>
    <property type="project" value="InterPro"/>
</dbReference>
<comment type="subunit">
    <text evidence="5">Homodimer.</text>
</comment>
<dbReference type="GO" id="GO:0106339">
    <property type="term" value="F:tRNA (cytidine(32)-2'-O)-methyltransferase activity"/>
    <property type="evidence" value="ECO:0007669"/>
    <property type="project" value="RHEA"/>
</dbReference>
<dbReference type="Gene3D" id="3.40.1280.10">
    <property type="match status" value="1"/>
</dbReference>
<dbReference type="CDD" id="cd18093">
    <property type="entry name" value="SpoU-like_TrmJ"/>
    <property type="match status" value="1"/>
</dbReference>
<dbReference type="PIRSF" id="PIRSF004808">
    <property type="entry name" value="LasT"/>
    <property type="match status" value="1"/>
</dbReference>
<comment type="subcellular location">
    <subcellularLocation>
        <location evidence="5">Cytoplasm</location>
    </subcellularLocation>
</comment>
<dbReference type="InterPro" id="IPR029028">
    <property type="entry name" value="Alpha/beta_knot_MTases"/>
</dbReference>
<evidence type="ECO:0000256" key="5">
    <source>
        <dbReference type="RuleBase" id="RU362024"/>
    </source>
</evidence>
<keyword evidence="3 7" id="KW-0808">Transferase</keyword>
<reference evidence="7 8" key="1">
    <citation type="submission" date="2012-04" db="EMBL/GenBank/DDBJ databases">
        <authorList>
            <person name="Harkins D.M."/>
            <person name="Madupu R."/>
            <person name="Durkin A.S."/>
            <person name="Torralba M."/>
            <person name="Methe B."/>
            <person name="Sutton G.G."/>
            <person name="Nelson K.E."/>
        </authorList>
    </citation>
    <scope>NUCLEOTIDE SEQUENCE [LARGE SCALE GENOMIC DNA]</scope>
    <source>
        <strain evidence="7 8">HK411</strain>
    </source>
</reference>
<dbReference type="NCBIfam" id="NF011694">
    <property type="entry name" value="PRK15114.1"/>
    <property type="match status" value="1"/>
</dbReference>
<dbReference type="GO" id="GO:0160206">
    <property type="term" value="F:tRNA (cytidine(32)/uridine(32)-2'-O)-methyltransferase activity"/>
    <property type="evidence" value="ECO:0007669"/>
    <property type="project" value="UniProtKB-EC"/>
</dbReference>
<dbReference type="Proteomes" id="UP000003345">
    <property type="component" value="Unassembled WGS sequence"/>
</dbReference>
<accession>I2NJB1</accession>
<evidence type="ECO:0000256" key="1">
    <source>
        <dbReference type="ARBA" id="ARBA00007228"/>
    </source>
</evidence>
<dbReference type="InterPro" id="IPR029026">
    <property type="entry name" value="tRNA_m1G_MTases_N"/>
</dbReference>
<dbReference type="Gene3D" id="1.10.8.590">
    <property type="match status" value="1"/>
</dbReference>
<dbReference type="EC" id="2.1.1.200" evidence="5"/>
<dbReference type="SUPFAM" id="SSF75217">
    <property type="entry name" value="alpha/beta knot"/>
    <property type="match status" value="1"/>
</dbReference>
<dbReference type="NCBIfam" id="TIGR00050">
    <property type="entry name" value="rRNA_methyl_1"/>
    <property type="match status" value="1"/>
</dbReference>
<evidence type="ECO:0000256" key="2">
    <source>
        <dbReference type="ARBA" id="ARBA00022603"/>
    </source>
</evidence>
<comment type="similarity">
    <text evidence="1">Belongs to the class IV-like SAM-binding methyltransferase superfamily. RNA methyltransferase TrmH family.</text>
</comment>
<dbReference type="InterPro" id="IPR004384">
    <property type="entry name" value="RNA_MeTrfase_TrmJ/LasT"/>
</dbReference>
<protein>
    <recommendedName>
        <fullName evidence="5">tRNA (cytidine/uridine-2'-O-)-methyltransferase TrmJ</fullName>
        <ecNumber evidence="5">2.1.1.200</ecNumber>
    </recommendedName>
    <alternativeName>
        <fullName evidence="5">tRNA (cytidine(32)/uridine(32)-2'-O)-methyltransferase</fullName>
    </alternativeName>
    <alternativeName>
        <fullName evidence="5">tRNA Cm32/Um32 methyltransferase</fullName>
    </alternativeName>
</protein>
<dbReference type="PATRIC" id="fig|1095743.3.peg.894"/>
<keyword evidence="5" id="KW-0963">Cytoplasm</keyword>
<feature type="domain" description="tRNA/rRNA methyltransferase SpoU type" evidence="6">
    <location>
        <begin position="22"/>
        <end position="171"/>
    </location>
</feature>
<proteinExistence type="inferred from homology"/>
<evidence type="ECO:0000256" key="3">
    <source>
        <dbReference type="ARBA" id="ARBA00022679"/>
    </source>
</evidence>